<dbReference type="SMART" id="SM00202">
    <property type="entry name" value="SR"/>
    <property type="match status" value="1"/>
</dbReference>
<dbReference type="OrthoDB" id="536948at2759"/>
<dbReference type="Gene3D" id="2.60.120.290">
    <property type="entry name" value="Spermadhesin, CUB domain"/>
    <property type="match status" value="1"/>
</dbReference>
<dbReference type="EMBL" id="JAIZAY010000020">
    <property type="protein sequence ID" value="KAJ8022850.1"/>
    <property type="molecule type" value="Genomic_DNA"/>
</dbReference>
<feature type="disulfide bond" evidence="6">
    <location>
        <begin position="74"/>
        <end position="135"/>
    </location>
</feature>
<organism evidence="9 10">
    <name type="scientific">Holothuria leucospilota</name>
    <name type="common">Black long sea cucumber</name>
    <name type="synonym">Mertensiothuria leucospilota</name>
    <dbReference type="NCBI Taxonomy" id="206669"/>
    <lineage>
        <taxon>Eukaryota</taxon>
        <taxon>Metazoa</taxon>
        <taxon>Echinodermata</taxon>
        <taxon>Eleutherozoa</taxon>
        <taxon>Echinozoa</taxon>
        <taxon>Holothuroidea</taxon>
        <taxon>Aspidochirotacea</taxon>
        <taxon>Aspidochirotida</taxon>
        <taxon>Holothuriidae</taxon>
        <taxon>Holothuria</taxon>
    </lineage>
</organism>
<evidence type="ECO:0000256" key="5">
    <source>
        <dbReference type="PROSITE-ProRule" id="PRU00059"/>
    </source>
</evidence>
<feature type="domain" description="SRCR" evidence="8">
    <location>
        <begin position="36"/>
        <end position="136"/>
    </location>
</feature>
<proteinExistence type="predicted"/>
<dbReference type="InterPro" id="IPR000859">
    <property type="entry name" value="CUB_dom"/>
</dbReference>
<feature type="domain" description="CUB" evidence="7">
    <location>
        <begin position="228"/>
        <end position="357"/>
    </location>
</feature>
<evidence type="ECO:0000313" key="10">
    <source>
        <dbReference type="Proteomes" id="UP001152320"/>
    </source>
</evidence>
<keyword evidence="10" id="KW-1185">Reference proteome</keyword>
<dbReference type="InterPro" id="IPR001190">
    <property type="entry name" value="SRCR"/>
</dbReference>
<dbReference type="SUPFAM" id="SSF56487">
    <property type="entry name" value="SRCR-like"/>
    <property type="match status" value="1"/>
</dbReference>
<dbReference type="Pfam" id="PF00530">
    <property type="entry name" value="SRCR"/>
    <property type="match status" value="1"/>
</dbReference>
<evidence type="ECO:0000256" key="1">
    <source>
        <dbReference type="ARBA" id="ARBA00022729"/>
    </source>
</evidence>
<dbReference type="PROSITE" id="PS00420">
    <property type="entry name" value="SRCR_1"/>
    <property type="match status" value="1"/>
</dbReference>
<reference evidence="9" key="1">
    <citation type="submission" date="2021-10" db="EMBL/GenBank/DDBJ databases">
        <title>Tropical sea cucumber genome reveals ecological adaptation and Cuvierian tubules defense mechanism.</title>
        <authorList>
            <person name="Chen T."/>
        </authorList>
    </citation>
    <scope>NUCLEOTIDE SEQUENCE</scope>
    <source>
        <strain evidence="9">Nanhai2018</strain>
        <tissue evidence="9">Muscle</tissue>
    </source>
</reference>
<evidence type="ECO:0000259" key="8">
    <source>
        <dbReference type="PROSITE" id="PS50287"/>
    </source>
</evidence>
<feature type="disulfide bond" evidence="6">
    <location>
        <begin position="61"/>
        <end position="125"/>
    </location>
</feature>
<evidence type="ECO:0000256" key="3">
    <source>
        <dbReference type="ARBA" id="ARBA00023157"/>
    </source>
</evidence>
<dbReference type="AlphaFoldDB" id="A0A9Q1BDN9"/>
<dbReference type="SUPFAM" id="SSF49854">
    <property type="entry name" value="Spermadhesin, CUB domain"/>
    <property type="match status" value="1"/>
</dbReference>
<dbReference type="PANTHER" id="PTHR47653:SF1">
    <property type="entry name" value="DELETED IN MALIGNANT BRAIN TUMORS 1 PROTEIN"/>
    <property type="match status" value="1"/>
</dbReference>
<feature type="disulfide bond" evidence="6">
    <location>
        <begin position="105"/>
        <end position="115"/>
    </location>
</feature>
<keyword evidence="1" id="KW-0732">Signal</keyword>
<evidence type="ECO:0000259" key="7">
    <source>
        <dbReference type="PROSITE" id="PS01180"/>
    </source>
</evidence>
<gene>
    <name evidence="9" type="ORF">HOLleu_37859</name>
</gene>
<keyword evidence="2" id="KW-0677">Repeat</keyword>
<dbReference type="Pfam" id="PF00431">
    <property type="entry name" value="CUB"/>
    <property type="match status" value="1"/>
</dbReference>
<dbReference type="InterPro" id="IPR035914">
    <property type="entry name" value="Sperma_CUB_dom_sf"/>
</dbReference>
<sequence length="506" mass="56079">MLFIRRTIILTGIILYANAAYGWTTPASVLTNPTTIRLIGGSSAHEGRVEVFHDGQWGTVCDDNWHDLDAAVVCRQLGYSGDAFASSNAAFGQGSGRIWLDDVSCTGNEKMLQECGSNGWGSHNCGHHEDAGVRCLVNADHSITTTRPVISRCHCNSWCIWHNECCSFCKGWVTLTTPSGCHCRSWCNRYNQCCSYCQTGHSTTSAPANTGCHCRSWCNRYNECCSYCQTGHSTTSTPASTDLTHLIQVVFVDSVYNFTSPNFPGEYPNNLDARWHFSTFEGFQLLLKFQALVTETCCDGVKVGNGNSTDRQVALHWRGGPPESEVQFLSSGNALWMTLKTDSSVNATGFEATIEVVNISLRGCHCRSWCNWYNECCSNCQTGHSTTSAPASTACYCYPGCARYNECCNYCKEWHTTQPGWNTEVPGSNWATDDWYIKQPGVLPPITTPVRARCHCHPWCFLLNECCSYCHGTFYSVNSIFNAGPYVWGASSGLDEPPEIERPYEL</sequence>
<dbReference type="Gene3D" id="3.10.250.10">
    <property type="entry name" value="SRCR-like domain"/>
    <property type="match status" value="1"/>
</dbReference>
<dbReference type="PROSITE" id="PS50287">
    <property type="entry name" value="SRCR_2"/>
    <property type="match status" value="1"/>
</dbReference>
<evidence type="ECO:0000256" key="4">
    <source>
        <dbReference type="ARBA" id="ARBA00023180"/>
    </source>
</evidence>
<dbReference type="PANTHER" id="PTHR47653">
    <property type="entry name" value="PROTEIN BARK BEETLE"/>
    <property type="match status" value="1"/>
</dbReference>
<dbReference type="PROSITE" id="PS01180">
    <property type="entry name" value="CUB"/>
    <property type="match status" value="1"/>
</dbReference>
<dbReference type="GO" id="GO:0045217">
    <property type="term" value="P:cell-cell junction maintenance"/>
    <property type="evidence" value="ECO:0007669"/>
    <property type="project" value="TreeGrafter"/>
</dbReference>
<keyword evidence="4" id="KW-0325">Glycoprotein</keyword>
<dbReference type="InterPro" id="IPR053243">
    <property type="entry name" value="SJ_maturation_regulator"/>
</dbReference>
<dbReference type="GO" id="GO:0016020">
    <property type="term" value="C:membrane"/>
    <property type="evidence" value="ECO:0007669"/>
    <property type="project" value="InterPro"/>
</dbReference>
<comment type="caution">
    <text evidence="5">Lacks conserved residue(s) required for the propagation of feature annotation.</text>
</comment>
<dbReference type="Proteomes" id="UP001152320">
    <property type="component" value="Chromosome 20"/>
</dbReference>
<dbReference type="CDD" id="cd00041">
    <property type="entry name" value="CUB"/>
    <property type="match status" value="1"/>
</dbReference>
<dbReference type="InterPro" id="IPR036772">
    <property type="entry name" value="SRCR-like_dom_sf"/>
</dbReference>
<evidence type="ECO:0000313" key="9">
    <source>
        <dbReference type="EMBL" id="KAJ8022850.1"/>
    </source>
</evidence>
<dbReference type="PRINTS" id="PR00258">
    <property type="entry name" value="SPERACTRCPTR"/>
</dbReference>
<protein>
    <submittedName>
        <fullName evidence="9">Neurotrypsin</fullName>
    </submittedName>
</protein>
<name>A0A9Q1BDN9_HOLLE</name>
<comment type="caution">
    <text evidence="9">The sequence shown here is derived from an EMBL/GenBank/DDBJ whole genome shotgun (WGS) entry which is preliminary data.</text>
</comment>
<keyword evidence="3 6" id="KW-1015">Disulfide bond</keyword>
<accession>A0A9Q1BDN9</accession>
<dbReference type="SMART" id="SM00042">
    <property type="entry name" value="CUB"/>
    <property type="match status" value="1"/>
</dbReference>
<dbReference type="FunFam" id="3.10.250.10:FF:000011">
    <property type="entry name" value="Scavenger receptor class A member 5"/>
    <property type="match status" value="1"/>
</dbReference>
<evidence type="ECO:0000256" key="2">
    <source>
        <dbReference type="ARBA" id="ARBA00022737"/>
    </source>
</evidence>
<evidence type="ECO:0000256" key="6">
    <source>
        <dbReference type="PROSITE-ProRule" id="PRU00196"/>
    </source>
</evidence>